<comment type="subcellular location">
    <subcellularLocation>
        <location evidence="1 13">Cell membrane</location>
        <topology evidence="1 13">Multi-pass membrane protein</topology>
    </subcellularLocation>
</comment>
<sequence>MIKFIIRRLLSLIPVILGVTFFVFMVMQLAPGDAAKLLLGEGATQEQVEELREEMGLNDPVIVQYVRYMVNFCKGDLGTSYATKRPVADEVFSRFPYTFNLSIVAGIVSILLAIPLGILAAVKQNTFFDNISMVISLVGVSMPIFWLALLLVLAFSLNLGWFPVQGADGWKSYVLPAISLGFMNMASIARTTRSSMLETVRQDYIRTARAKGVPKRDAIVKHAFENALIPTITVCGIQLGQLLGGSVLTETVFAWPGIGRLMVQSISSRDVPMVLGCMVVMTVCFSVVNLLVDLLYAFVDPRIKAMYS</sequence>
<keyword evidence="8" id="KW-0921">Nickel transport</keyword>
<dbReference type="NCBIfam" id="NF045470">
    <property type="entry name" value="Opp2B"/>
    <property type="match status" value="1"/>
</dbReference>
<proteinExistence type="inferred from homology"/>
<evidence type="ECO:0000313" key="16">
    <source>
        <dbReference type="Proteomes" id="UP000647491"/>
    </source>
</evidence>
<accession>A0ABR7NQQ6</accession>
<reference evidence="15 16" key="1">
    <citation type="submission" date="2020-08" db="EMBL/GenBank/DDBJ databases">
        <title>Genome public.</title>
        <authorList>
            <person name="Liu C."/>
            <person name="Sun Q."/>
        </authorList>
    </citation>
    <scope>NUCLEOTIDE SEQUENCE [LARGE SCALE GENOMIC DNA]</scope>
    <source>
        <strain evidence="15 16">BX10</strain>
    </source>
</reference>
<dbReference type="EMBL" id="JACRTJ010000008">
    <property type="protein sequence ID" value="MBC8598318.1"/>
    <property type="molecule type" value="Genomic_DNA"/>
</dbReference>
<feature type="transmembrane region" description="Helical" evidence="13">
    <location>
        <begin position="99"/>
        <end position="122"/>
    </location>
</feature>
<dbReference type="RefSeq" id="WP_262426984.1">
    <property type="nucleotide sequence ID" value="NZ_JACRTJ010000008.1"/>
</dbReference>
<dbReference type="Proteomes" id="UP000647491">
    <property type="component" value="Unassembled WGS sequence"/>
</dbReference>
<keyword evidence="2 13" id="KW-0813">Transport</keyword>
<name>A0ABR7NQQ6_9FIRM</name>
<comment type="caution">
    <text evidence="15">The sequence shown here is derived from an EMBL/GenBank/DDBJ whole genome shotgun (WGS) entry which is preliminary data.</text>
</comment>
<evidence type="ECO:0000259" key="14">
    <source>
        <dbReference type="PROSITE" id="PS50928"/>
    </source>
</evidence>
<dbReference type="PANTHER" id="PTHR43163:SF6">
    <property type="entry name" value="DIPEPTIDE TRANSPORT SYSTEM PERMEASE PROTEIN DPPB-RELATED"/>
    <property type="match status" value="1"/>
</dbReference>
<keyword evidence="6 13" id="KW-1133">Transmembrane helix</keyword>
<dbReference type="Gene3D" id="1.10.3720.10">
    <property type="entry name" value="MetI-like"/>
    <property type="match status" value="1"/>
</dbReference>
<evidence type="ECO:0000256" key="9">
    <source>
        <dbReference type="ARBA" id="ARBA00023136"/>
    </source>
</evidence>
<evidence type="ECO:0000256" key="13">
    <source>
        <dbReference type="RuleBase" id="RU363032"/>
    </source>
</evidence>
<dbReference type="PROSITE" id="PS50928">
    <property type="entry name" value="ABC_TM1"/>
    <property type="match status" value="1"/>
</dbReference>
<comment type="subunit">
    <text evidence="11">The complex is composed of two ATP-binding proteins (NikD and NikE), two transmembrane proteins (NikB and NikC) and a solute-binding protein (NikA).</text>
</comment>
<evidence type="ECO:0000313" key="15">
    <source>
        <dbReference type="EMBL" id="MBC8598318.1"/>
    </source>
</evidence>
<evidence type="ECO:0000256" key="12">
    <source>
        <dbReference type="ARBA" id="ARBA00044774"/>
    </source>
</evidence>
<dbReference type="InterPro" id="IPR000515">
    <property type="entry name" value="MetI-like"/>
</dbReference>
<evidence type="ECO:0000256" key="10">
    <source>
        <dbReference type="ARBA" id="ARBA00024202"/>
    </source>
</evidence>
<keyword evidence="5 13" id="KW-0812">Transmembrane</keyword>
<dbReference type="InterPro" id="IPR045621">
    <property type="entry name" value="BPD_transp_1_N"/>
</dbReference>
<feature type="transmembrane region" description="Helical" evidence="13">
    <location>
        <begin position="12"/>
        <end position="30"/>
    </location>
</feature>
<keyword evidence="4" id="KW-0533">Nickel</keyword>
<feature type="transmembrane region" description="Helical" evidence="13">
    <location>
        <begin position="173"/>
        <end position="192"/>
    </location>
</feature>
<keyword evidence="7" id="KW-0406">Ion transport</keyword>
<evidence type="ECO:0000256" key="4">
    <source>
        <dbReference type="ARBA" id="ARBA00022596"/>
    </source>
</evidence>
<dbReference type="InterPro" id="IPR050045">
    <property type="entry name" value="Opp2B"/>
</dbReference>
<feature type="domain" description="ABC transmembrane type-1" evidence="14">
    <location>
        <begin position="95"/>
        <end position="296"/>
    </location>
</feature>
<keyword evidence="9 13" id="KW-0472">Membrane</keyword>
<evidence type="ECO:0000256" key="3">
    <source>
        <dbReference type="ARBA" id="ARBA00022475"/>
    </source>
</evidence>
<evidence type="ECO:0000256" key="7">
    <source>
        <dbReference type="ARBA" id="ARBA00023065"/>
    </source>
</evidence>
<evidence type="ECO:0000256" key="2">
    <source>
        <dbReference type="ARBA" id="ARBA00022448"/>
    </source>
</evidence>
<dbReference type="Pfam" id="PF19300">
    <property type="entry name" value="BPD_transp_1_N"/>
    <property type="match status" value="1"/>
</dbReference>
<evidence type="ECO:0000256" key="5">
    <source>
        <dbReference type="ARBA" id="ARBA00022692"/>
    </source>
</evidence>
<dbReference type="CDD" id="cd06261">
    <property type="entry name" value="TM_PBP2"/>
    <property type="match status" value="1"/>
</dbReference>
<organism evidence="15 16">
    <name type="scientific">Enterocloster hominis</name>
    <name type="common">ex Liu et al. 2021</name>
    <dbReference type="NCBI Taxonomy" id="2763663"/>
    <lineage>
        <taxon>Bacteria</taxon>
        <taxon>Bacillati</taxon>
        <taxon>Bacillota</taxon>
        <taxon>Clostridia</taxon>
        <taxon>Lachnospirales</taxon>
        <taxon>Lachnospiraceae</taxon>
        <taxon>Enterocloster</taxon>
    </lineage>
</organism>
<dbReference type="Pfam" id="PF00528">
    <property type="entry name" value="BPD_transp_1"/>
    <property type="match status" value="1"/>
</dbReference>
<dbReference type="InterPro" id="IPR035906">
    <property type="entry name" value="MetI-like_sf"/>
</dbReference>
<gene>
    <name evidence="15" type="ORF">H8708_03585</name>
</gene>
<keyword evidence="3" id="KW-1003">Cell membrane</keyword>
<comment type="similarity">
    <text evidence="10">Belongs to the binding-protein-dependent transport system permease family. OppBC subfamily.</text>
</comment>
<feature type="transmembrane region" description="Helical" evidence="13">
    <location>
        <begin position="274"/>
        <end position="299"/>
    </location>
</feature>
<protein>
    <recommendedName>
        <fullName evidence="12">Nickel import system permease protein NikB</fullName>
    </recommendedName>
</protein>
<dbReference type="PANTHER" id="PTHR43163">
    <property type="entry name" value="DIPEPTIDE TRANSPORT SYSTEM PERMEASE PROTEIN DPPB-RELATED"/>
    <property type="match status" value="1"/>
</dbReference>
<evidence type="ECO:0000256" key="6">
    <source>
        <dbReference type="ARBA" id="ARBA00022989"/>
    </source>
</evidence>
<evidence type="ECO:0000256" key="8">
    <source>
        <dbReference type="ARBA" id="ARBA00023112"/>
    </source>
</evidence>
<dbReference type="SUPFAM" id="SSF161098">
    <property type="entry name" value="MetI-like"/>
    <property type="match status" value="1"/>
</dbReference>
<evidence type="ECO:0000256" key="11">
    <source>
        <dbReference type="ARBA" id="ARBA00038669"/>
    </source>
</evidence>
<feature type="transmembrane region" description="Helical" evidence="13">
    <location>
        <begin position="134"/>
        <end position="161"/>
    </location>
</feature>
<evidence type="ECO:0000256" key="1">
    <source>
        <dbReference type="ARBA" id="ARBA00004651"/>
    </source>
</evidence>
<keyword evidence="16" id="KW-1185">Reference proteome</keyword>